<evidence type="ECO:0000313" key="1">
    <source>
        <dbReference type="EMBL" id="GAH56417.1"/>
    </source>
</evidence>
<dbReference type="AlphaFoldDB" id="X1GGU8"/>
<gene>
    <name evidence="1" type="ORF">S03H2_30468</name>
</gene>
<reference evidence="1" key="1">
    <citation type="journal article" date="2014" name="Front. Microbiol.">
        <title>High frequency of phylogenetically diverse reductive dehalogenase-homologous genes in deep subseafloor sedimentary metagenomes.</title>
        <authorList>
            <person name="Kawai M."/>
            <person name="Futagami T."/>
            <person name="Toyoda A."/>
            <person name="Takaki Y."/>
            <person name="Nishi S."/>
            <person name="Hori S."/>
            <person name="Arai W."/>
            <person name="Tsubouchi T."/>
            <person name="Morono Y."/>
            <person name="Uchiyama I."/>
            <person name="Ito T."/>
            <person name="Fujiyama A."/>
            <person name="Inagaki F."/>
            <person name="Takami H."/>
        </authorList>
    </citation>
    <scope>NUCLEOTIDE SEQUENCE</scope>
    <source>
        <strain evidence="1">Expedition CK06-06</strain>
    </source>
</reference>
<organism evidence="1">
    <name type="scientific">marine sediment metagenome</name>
    <dbReference type="NCBI Taxonomy" id="412755"/>
    <lineage>
        <taxon>unclassified sequences</taxon>
        <taxon>metagenomes</taxon>
        <taxon>ecological metagenomes</taxon>
    </lineage>
</organism>
<protein>
    <recommendedName>
        <fullName evidence="2">Glycosyltransferase subfamily 4-like N-terminal domain-containing protein</fullName>
    </recommendedName>
</protein>
<sequence>MINIDLIIGPVEKKERGISSYVDGLCTTIKKYVSIKIITYDPISYSLKPFFNLVYYPKIIQNKRRPNAIAHIIHQGYAYLASLLNLQPFIVTCHDIIPLILYNNIKKLKFRYGVVS</sequence>
<proteinExistence type="predicted"/>
<evidence type="ECO:0008006" key="2">
    <source>
        <dbReference type="Google" id="ProtNLM"/>
    </source>
</evidence>
<name>X1GGU8_9ZZZZ</name>
<dbReference type="EMBL" id="BARU01018433">
    <property type="protein sequence ID" value="GAH56417.1"/>
    <property type="molecule type" value="Genomic_DNA"/>
</dbReference>
<comment type="caution">
    <text evidence="1">The sequence shown here is derived from an EMBL/GenBank/DDBJ whole genome shotgun (WGS) entry which is preliminary data.</text>
</comment>
<accession>X1GGU8</accession>